<keyword evidence="11" id="KW-0275">Fatty acid biosynthesis</keyword>
<feature type="transmembrane region" description="Helical" evidence="12">
    <location>
        <begin position="175"/>
        <end position="195"/>
    </location>
</feature>
<evidence type="ECO:0000256" key="12">
    <source>
        <dbReference type="SAM" id="Phobius"/>
    </source>
</evidence>
<keyword evidence="10 12" id="KW-0472">Membrane</keyword>
<protein>
    <submittedName>
        <fullName evidence="14">Delta 9 acyl-lipid fatty acid desaturase</fullName>
    </submittedName>
</protein>
<dbReference type="GO" id="GO:0006633">
    <property type="term" value="P:fatty acid biosynthetic process"/>
    <property type="evidence" value="ECO:0007669"/>
    <property type="project" value="UniProtKB-KW"/>
</dbReference>
<dbReference type="KEGG" id="dalk:DSCA_59640"/>
<dbReference type="CDD" id="cd03505">
    <property type="entry name" value="Delta9-FADS-like"/>
    <property type="match status" value="1"/>
</dbReference>
<evidence type="ECO:0000256" key="8">
    <source>
        <dbReference type="ARBA" id="ARBA00023004"/>
    </source>
</evidence>
<feature type="transmembrane region" description="Helical" evidence="12">
    <location>
        <begin position="207"/>
        <end position="227"/>
    </location>
</feature>
<evidence type="ECO:0000256" key="1">
    <source>
        <dbReference type="ARBA" id="ARBA00004141"/>
    </source>
</evidence>
<keyword evidence="9" id="KW-0443">Lipid metabolism</keyword>
<dbReference type="InterPro" id="IPR015876">
    <property type="entry name" value="Acyl-CoA_DS"/>
</dbReference>
<dbReference type="PANTHER" id="PTHR11351:SF31">
    <property type="entry name" value="DESATURASE 1, ISOFORM A-RELATED"/>
    <property type="match status" value="1"/>
</dbReference>
<evidence type="ECO:0000256" key="5">
    <source>
        <dbReference type="ARBA" id="ARBA00022832"/>
    </source>
</evidence>
<accession>A0A5K7Z0M2</accession>
<proteinExistence type="inferred from homology"/>
<evidence type="ECO:0000256" key="3">
    <source>
        <dbReference type="ARBA" id="ARBA00022516"/>
    </source>
</evidence>
<comment type="similarity">
    <text evidence="2">Belongs to the fatty acid desaturase type 2 family.</text>
</comment>
<evidence type="ECO:0000313" key="15">
    <source>
        <dbReference type="Proteomes" id="UP000427906"/>
    </source>
</evidence>
<dbReference type="InterPro" id="IPR005804">
    <property type="entry name" value="FA_desaturase_dom"/>
</dbReference>
<dbReference type="Pfam" id="PF00487">
    <property type="entry name" value="FA_desaturase"/>
    <property type="match status" value="1"/>
</dbReference>
<feature type="domain" description="Fatty acid desaturase" evidence="13">
    <location>
        <begin position="56"/>
        <end position="281"/>
    </location>
</feature>
<keyword evidence="4 12" id="KW-0812">Transmembrane</keyword>
<evidence type="ECO:0000259" key="13">
    <source>
        <dbReference type="Pfam" id="PF00487"/>
    </source>
</evidence>
<gene>
    <name evidence="14" type="primary">desC</name>
    <name evidence="14" type="ORF">DSCA_59640</name>
</gene>
<reference evidence="14 15" key="1">
    <citation type="submission" date="2019-11" db="EMBL/GenBank/DDBJ databases">
        <title>Comparative genomics of hydrocarbon-degrading Desulfosarcina strains.</title>
        <authorList>
            <person name="Watanabe M."/>
            <person name="Kojima H."/>
            <person name="Fukui M."/>
        </authorList>
    </citation>
    <scope>NUCLEOTIDE SEQUENCE [LARGE SCALE GENOMIC DNA]</scope>
    <source>
        <strain evidence="14 15">PL12</strain>
    </source>
</reference>
<organism evidence="14 15">
    <name type="scientific">Desulfosarcina alkanivorans</name>
    <dbReference type="NCBI Taxonomy" id="571177"/>
    <lineage>
        <taxon>Bacteria</taxon>
        <taxon>Pseudomonadati</taxon>
        <taxon>Thermodesulfobacteriota</taxon>
        <taxon>Desulfobacteria</taxon>
        <taxon>Desulfobacterales</taxon>
        <taxon>Desulfosarcinaceae</taxon>
        <taxon>Desulfosarcina</taxon>
    </lineage>
</organism>
<evidence type="ECO:0000313" key="14">
    <source>
        <dbReference type="EMBL" id="BBO72034.1"/>
    </source>
</evidence>
<keyword evidence="5" id="KW-0276">Fatty acid metabolism</keyword>
<keyword evidence="7" id="KW-0560">Oxidoreductase</keyword>
<feature type="transmembrane region" description="Helical" evidence="12">
    <location>
        <begin position="60"/>
        <end position="81"/>
    </location>
</feature>
<evidence type="ECO:0000256" key="2">
    <source>
        <dbReference type="ARBA" id="ARBA00008749"/>
    </source>
</evidence>
<keyword evidence="8" id="KW-0408">Iron</keyword>
<dbReference type="RefSeq" id="WP_155319795.1">
    <property type="nucleotide sequence ID" value="NZ_AP021874.1"/>
</dbReference>
<sequence length="306" mass="35481">MNKSVRYALLRWIDSEAGIEEITAKGAEKKVDWPRILPFVLLHLACLGVLWVGWSPVAVWTAVVLYLVRMFAITGFYHRYFSHKAFKTDRRWQFVFAVMGNASAQRGPLWWAGHHRHHHRFVDTPQDVHSPSQHGFWWSHMGWLTSRANFVTPYRYVREWSRFPELVWLNRFDTVVPILLVAVLYVFGAILGRLAPGLGTGGAQMVVWGFFISTVVLFHATCTINSLDHMIGTRRFDTPDTSRNNALLALVTLGEGWHNNHHHYAVSARQGFRWWELDLTYLLLKLLERAGVVRDLRPLPQRLRFG</sequence>
<evidence type="ECO:0000256" key="4">
    <source>
        <dbReference type="ARBA" id="ARBA00022692"/>
    </source>
</evidence>
<keyword evidence="3" id="KW-0444">Lipid biosynthesis</keyword>
<dbReference type="AlphaFoldDB" id="A0A5K7Z0M2"/>
<feature type="transmembrane region" description="Helical" evidence="12">
    <location>
        <begin position="36"/>
        <end position="54"/>
    </location>
</feature>
<keyword evidence="6 12" id="KW-1133">Transmembrane helix</keyword>
<dbReference type="GO" id="GO:0016717">
    <property type="term" value="F:oxidoreductase activity, acting on paired donors, with oxidation of a pair of donors resulting in the reduction of molecular oxygen to two molecules of water"/>
    <property type="evidence" value="ECO:0007669"/>
    <property type="project" value="InterPro"/>
</dbReference>
<evidence type="ECO:0000256" key="7">
    <source>
        <dbReference type="ARBA" id="ARBA00023002"/>
    </source>
</evidence>
<evidence type="ECO:0000256" key="10">
    <source>
        <dbReference type="ARBA" id="ARBA00023136"/>
    </source>
</evidence>
<dbReference type="PRINTS" id="PR00075">
    <property type="entry name" value="FACDDSATRASE"/>
</dbReference>
<evidence type="ECO:0000256" key="6">
    <source>
        <dbReference type="ARBA" id="ARBA00022989"/>
    </source>
</evidence>
<keyword evidence="15" id="KW-1185">Reference proteome</keyword>
<dbReference type="PANTHER" id="PTHR11351">
    <property type="entry name" value="ACYL-COA DESATURASE"/>
    <property type="match status" value="1"/>
</dbReference>
<evidence type="ECO:0000256" key="11">
    <source>
        <dbReference type="ARBA" id="ARBA00023160"/>
    </source>
</evidence>
<dbReference type="EMBL" id="AP021874">
    <property type="protein sequence ID" value="BBO72034.1"/>
    <property type="molecule type" value="Genomic_DNA"/>
</dbReference>
<dbReference type="Proteomes" id="UP000427906">
    <property type="component" value="Chromosome"/>
</dbReference>
<name>A0A5K7Z0M2_9BACT</name>
<dbReference type="GO" id="GO:0016020">
    <property type="term" value="C:membrane"/>
    <property type="evidence" value="ECO:0007669"/>
    <property type="project" value="UniProtKB-SubCell"/>
</dbReference>
<evidence type="ECO:0000256" key="9">
    <source>
        <dbReference type="ARBA" id="ARBA00023098"/>
    </source>
</evidence>
<comment type="subcellular location">
    <subcellularLocation>
        <location evidence="1">Membrane</location>
        <topology evidence="1">Multi-pass membrane protein</topology>
    </subcellularLocation>
</comment>
<dbReference type="OrthoDB" id="9768289at2"/>